<dbReference type="EMBL" id="KI392069">
    <property type="protein sequence ID" value="ERN19488.1"/>
    <property type="molecule type" value="Genomic_DNA"/>
</dbReference>
<feature type="compositionally biased region" description="Low complexity" evidence="1">
    <location>
        <begin position="56"/>
        <end position="66"/>
    </location>
</feature>
<dbReference type="HOGENOM" id="CLU_1449538_0_0_1"/>
<dbReference type="Pfam" id="PF18716">
    <property type="entry name" value="VATC"/>
    <property type="match status" value="1"/>
</dbReference>
<keyword evidence="4" id="KW-1185">Reference proteome</keyword>
<feature type="domain" description="Vms1-associating treble clef" evidence="2">
    <location>
        <begin position="150"/>
        <end position="182"/>
    </location>
</feature>
<feature type="region of interest" description="Disordered" evidence="1">
    <location>
        <begin position="88"/>
        <end position="107"/>
    </location>
</feature>
<dbReference type="eggNOG" id="KOG2505">
    <property type="taxonomic scope" value="Eukaryota"/>
</dbReference>
<feature type="compositionally biased region" description="Basic residues" evidence="1">
    <location>
        <begin position="37"/>
        <end position="52"/>
    </location>
</feature>
<gene>
    <name evidence="3" type="ORF">AMTR_s00069p00197220</name>
</gene>
<organism evidence="3 4">
    <name type="scientific">Amborella trichopoda</name>
    <dbReference type="NCBI Taxonomy" id="13333"/>
    <lineage>
        <taxon>Eukaryota</taxon>
        <taxon>Viridiplantae</taxon>
        <taxon>Streptophyta</taxon>
        <taxon>Embryophyta</taxon>
        <taxon>Tracheophyta</taxon>
        <taxon>Spermatophyta</taxon>
        <taxon>Magnoliopsida</taxon>
        <taxon>Amborellales</taxon>
        <taxon>Amborellaceae</taxon>
        <taxon>Amborella</taxon>
    </lineage>
</organism>
<feature type="region of interest" description="Disordered" evidence="1">
    <location>
        <begin position="1"/>
        <end position="69"/>
    </location>
</feature>
<dbReference type="PANTHER" id="PTHR16036:SF2">
    <property type="entry name" value="TRNA ENDONUCLEASE ANKZF1"/>
    <property type="match status" value="1"/>
</dbReference>
<dbReference type="AlphaFoldDB" id="U5DGC8"/>
<evidence type="ECO:0000259" key="2">
    <source>
        <dbReference type="Pfam" id="PF18716"/>
    </source>
</evidence>
<feature type="compositionally biased region" description="Basic and acidic residues" evidence="1">
    <location>
        <begin position="97"/>
        <end position="107"/>
    </location>
</feature>
<dbReference type="InterPro" id="IPR041540">
    <property type="entry name" value="VATC"/>
</dbReference>
<evidence type="ECO:0000313" key="3">
    <source>
        <dbReference type="EMBL" id="ERN19488.1"/>
    </source>
</evidence>
<feature type="compositionally biased region" description="Basic and acidic residues" evidence="1">
    <location>
        <begin position="1"/>
        <end position="10"/>
    </location>
</feature>
<dbReference type="Gramene" id="ERN19488">
    <property type="protein sequence ID" value="ERN19488"/>
    <property type="gene ID" value="AMTR_s00069p00197220"/>
</dbReference>
<dbReference type="OMA" id="DEKCSCC"/>
<dbReference type="InterPro" id="IPR047139">
    <property type="entry name" value="ANKZ1/VMS1"/>
</dbReference>
<sequence length="187" mass="20527">MALNLDKWDWHAANVPSPLTKEMEESQAAKQSEKDAKRKARSKELKKLRKAKEKAQAQAPSAAPPQISTVSDGHMVVSMPQHKGVNALVSSSGAKLSQEEELKREREIEREKRAAAAEKRIAAQKGALVTSSTAIPDSSLGAKGMMSDEKCSCCMASLAGKIPFHRYNYKYCSCSCMHVHREILEDG</sequence>
<dbReference type="Proteomes" id="UP000017836">
    <property type="component" value="Unassembled WGS sequence"/>
</dbReference>
<dbReference type="PANTHER" id="PTHR16036">
    <property type="entry name" value="ANKYRIN REPEAT AND ZINC FINGER DOMAIN-CONTAINING PROTEIN 1"/>
    <property type="match status" value="1"/>
</dbReference>
<dbReference type="STRING" id="13333.U5DGC8"/>
<evidence type="ECO:0000313" key="4">
    <source>
        <dbReference type="Proteomes" id="UP000017836"/>
    </source>
</evidence>
<reference evidence="4" key="1">
    <citation type="journal article" date="2013" name="Science">
        <title>The Amborella genome and the evolution of flowering plants.</title>
        <authorList>
            <consortium name="Amborella Genome Project"/>
        </authorList>
    </citation>
    <scope>NUCLEOTIDE SEQUENCE [LARGE SCALE GENOMIC DNA]</scope>
</reference>
<protein>
    <recommendedName>
        <fullName evidence="2">Vms1-associating treble clef domain-containing protein</fullName>
    </recommendedName>
</protein>
<evidence type="ECO:0000256" key="1">
    <source>
        <dbReference type="SAM" id="MobiDB-lite"/>
    </source>
</evidence>
<accession>U5DGC8</accession>
<proteinExistence type="predicted"/>
<name>U5DGC8_AMBTC</name>